<evidence type="ECO:0000313" key="1">
    <source>
        <dbReference type="EMBL" id="MEN2791739.1"/>
    </source>
</evidence>
<dbReference type="EMBL" id="JBDIME010000020">
    <property type="protein sequence ID" value="MEN2791739.1"/>
    <property type="molecule type" value="Genomic_DNA"/>
</dbReference>
<name>A0ABU9Y7G6_9SPHN</name>
<organism evidence="1 2">
    <name type="scientific">Sphingomonas oligophenolica</name>
    <dbReference type="NCBI Taxonomy" id="301154"/>
    <lineage>
        <taxon>Bacteria</taxon>
        <taxon>Pseudomonadati</taxon>
        <taxon>Pseudomonadota</taxon>
        <taxon>Alphaproteobacteria</taxon>
        <taxon>Sphingomonadales</taxon>
        <taxon>Sphingomonadaceae</taxon>
        <taxon>Sphingomonas</taxon>
    </lineage>
</organism>
<accession>A0ABU9Y7G6</accession>
<comment type="caution">
    <text evidence="1">The sequence shown here is derived from an EMBL/GenBank/DDBJ whole genome shotgun (WGS) entry which is preliminary data.</text>
</comment>
<dbReference type="RefSeq" id="WP_343892640.1">
    <property type="nucleotide sequence ID" value="NZ_BAAAEH010000061.1"/>
</dbReference>
<sequence>MSRSVLLAAALAIPLAACGRGQVDRISYSVEVDGARGTAAFTCKDSSSGKCVFRFDDPGAQPQSLTVTKGEVATVTSIGAGSTYCMTTGARGAACKAESLQAGTQTIRREKHGTS</sequence>
<reference evidence="1 2" key="1">
    <citation type="submission" date="2024-05" db="EMBL/GenBank/DDBJ databases">
        <authorList>
            <person name="Liu Q."/>
            <person name="Xin Y.-H."/>
        </authorList>
    </citation>
    <scope>NUCLEOTIDE SEQUENCE [LARGE SCALE GENOMIC DNA]</scope>
    <source>
        <strain evidence="1 2">CGMCC 1.10181</strain>
    </source>
</reference>
<keyword evidence="2" id="KW-1185">Reference proteome</keyword>
<evidence type="ECO:0008006" key="3">
    <source>
        <dbReference type="Google" id="ProtNLM"/>
    </source>
</evidence>
<gene>
    <name evidence="1" type="ORF">ABC974_19060</name>
</gene>
<protein>
    <recommendedName>
        <fullName evidence="3">DUF4156 domain-containing protein</fullName>
    </recommendedName>
</protein>
<dbReference type="Proteomes" id="UP001419910">
    <property type="component" value="Unassembled WGS sequence"/>
</dbReference>
<proteinExistence type="predicted"/>
<evidence type="ECO:0000313" key="2">
    <source>
        <dbReference type="Proteomes" id="UP001419910"/>
    </source>
</evidence>